<accession>A0A1I3QD53</accession>
<keyword evidence="4" id="KW-1185">Reference proteome</keyword>
<organism evidence="2 3">
    <name type="scientific">Xenorhabdus mauleonii</name>
    <dbReference type="NCBI Taxonomy" id="351675"/>
    <lineage>
        <taxon>Bacteria</taxon>
        <taxon>Pseudomonadati</taxon>
        <taxon>Pseudomonadota</taxon>
        <taxon>Gammaproteobacteria</taxon>
        <taxon>Enterobacterales</taxon>
        <taxon>Morganellaceae</taxon>
        <taxon>Xenorhabdus</taxon>
    </lineage>
</organism>
<protein>
    <submittedName>
        <fullName evidence="2">Uncharacterized protein</fullName>
    </submittedName>
</protein>
<dbReference type="EMBL" id="NITY01000007">
    <property type="protein sequence ID" value="PHM39992.1"/>
    <property type="molecule type" value="Genomic_DNA"/>
</dbReference>
<evidence type="ECO:0000313" key="4">
    <source>
        <dbReference type="Proteomes" id="UP000224607"/>
    </source>
</evidence>
<dbReference type="Proteomes" id="UP000224607">
    <property type="component" value="Unassembled WGS sequence"/>
</dbReference>
<evidence type="ECO:0000313" key="1">
    <source>
        <dbReference type="EMBL" id="PHM39992.1"/>
    </source>
</evidence>
<gene>
    <name evidence="2" type="ORF">SAMN05421680_107132</name>
    <name evidence="1" type="ORF">Xmau_02176</name>
</gene>
<dbReference type="AlphaFoldDB" id="A0A1I3QD53"/>
<dbReference type="EMBL" id="FORG01000007">
    <property type="protein sequence ID" value="SFJ32194.1"/>
    <property type="molecule type" value="Genomic_DNA"/>
</dbReference>
<evidence type="ECO:0000313" key="3">
    <source>
        <dbReference type="Proteomes" id="UP000198919"/>
    </source>
</evidence>
<sequence length="44" mass="5090">MLTLTIILASLPHWTGLATDFTPLTHEATYSYFKLTRVLNLFMF</sequence>
<reference evidence="1 4" key="3">
    <citation type="journal article" date="2017" name="Nat. Microbiol.">
        <title>Natural product diversity associated with the nematode symbionts Photorhabdus and Xenorhabdus.</title>
        <authorList>
            <person name="Tobias N.J."/>
            <person name="Wolff H."/>
            <person name="Djahanschiri B."/>
            <person name="Grundmann F."/>
            <person name="Kronenwerth M."/>
            <person name="Shi Y.M."/>
            <person name="Simonyi S."/>
            <person name="Grun P."/>
            <person name="Shapiro-Ilan D."/>
            <person name="Pidot S.J."/>
            <person name="Stinear T.P."/>
            <person name="Ebersberger I."/>
            <person name="Bode H.B."/>
        </authorList>
    </citation>
    <scope>NUCLEOTIDE SEQUENCE [LARGE SCALE GENOMIC DNA]</scope>
    <source>
        <strain evidence="1 4">DSM 17908</strain>
    </source>
</reference>
<proteinExistence type="predicted"/>
<evidence type="ECO:0000313" key="2">
    <source>
        <dbReference type="EMBL" id="SFJ32194.1"/>
    </source>
</evidence>
<name>A0A1I3QD53_9GAMM</name>
<dbReference type="Proteomes" id="UP000198919">
    <property type="component" value="Unassembled WGS sequence"/>
</dbReference>
<reference evidence="3" key="2">
    <citation type="submission" date="2016-10" db="EMBL/GenBank/DDBJ databases">
        <authorList>
            <person name="Varghese N."/>
            <person name="Submissions S."/>
        </authorList>
    </citation>
    <scope>NUCLEOTIDE SEQUENCE [LARGE SCALE GENOMIC DNA]</scope>
    <source>
        <strain evidence="3">DSM 17908</strain>
    </source>
</reference>
<reference evidence="2" key="1">
    <citation type="submission" date="2016-10" db="EMBL/GenBank/DDBJ databases">
        <authorList>
            <person name="de Groot N.N."/>
        </authorList>
    </citation>
    <scope>NUCLEOTIDE SEQUENCE [LARGE SCALE GENOMIC DNA]</scope>
    <source>
        <strain evidence="2">DSM 17908</strain>
    </source>
</reference>